<reference evidence="2" key="1">
    <citation type="submission" date="2017-09" db="EMBL/GenBank/DDBJ databases">
        <title>Depth-based differentiation of microbial function through sediment-hosted aquifers and enrichment of novel symbionts in the deep terrestrial subsurface.</title>
        <authorList>
            <person name="Probst A.J."/>
            <person name="Ladd B."/>
            <person name="Jarett J.K."/>
            <person name="Geller-Mcgrath D.E."/>
            <person name="Sieber C.M.K."/>
            <person name="Emerson J.B."/>
            <person name="Anantharaman K."/>
            <person name="Thomas B.C."/>
            <person name="Malmstrom R."/>
            <person name="Stieglmeier M."/>
            <person name="Klingl A."/>
            <person name="Woyke T."/>
            <person name="Ryan C.M."/>
            <person name="Banfield J.F."/>
        </authorList>
    </citation>
    <scope>NUCLEOTIDE SEQUENCE [LARGE SCALE GENOMIC DNA]</scope>
</reference>
<dbReference type="EMBL" id="PFLC01000041">
    <property type="protein sequence ID" value="PIY62337.1"/>
    <property type="molecule type" value="Genomic_DNA"/>
</dbReference>
<name>A0A2M7Q9K3_9BACT</name>
<proteinExistence type="predicted"/>
<gene>
    <name evidence="1" type="ORF">COY93_03405</name>
</gene>
<accession>A0A2M7Q9K3</accession>
<organism evidence="1 2">
    <name type="scientific">Candidatus Uhrbacteria bacterium CG_4_10_14_0_8_um_filter_58_22</name>
    <dbReference type="NCBI Taxonomy" id="1975029"/>
    <lineage>
        <taxon>Bacteria</taxon>
        <taxon>Candidatus Uhriibacteriota</taxon>
    </lineage>
</organism>
<comment type="caution">
    <text evidence="1">The sequence shown here is derived from an EMBL/GenBank/DDBJ whole genome shotgun (WGS) entry which is preliminary data.</text>
</comment>
<sequence>MMETNERIIRLTPATPLPCGVVRDGGAFCGRDAWAAWAHPSGFKDCGRRWVVLPICPDCLKDLGQIFRGSDHDRT</sequence>
<evidence type="ECO:0000313" key="2">
    <source>
        <dbReference type="Proteomes" id="UP000230973"/>
    </source>
</evidence>
<dbReference type="Proteomes" id="UP000230973">
    <property type="component" value="Unassembled WGS sequence"/>
</dbReference>
<dbReference type="AlphaFoldDB" id="A0A2M7Q9K3"/>
<evidence type="ECO:0000313" key="1">
    <source>
        <dbReference type="EMBL" id="PIY62337.1"/>
    </source>
</evidence>
<protein>
    <submittedName>
        <fullName evidence="1">Uncharacterized protein</fullName>
    </submittedName>
</protein>